<reference evidence="8 9" key="1">
    <citation type="submission" date="2022-07" db="EMBL/GenBank/DDBJ databases">
        <title>Genome-wide signatures of adaptation to extreme environments.</title>
        <authorList>
            <person name="Cho C.H."/>
            <person name="Yoon H.S."/>
        </authorList>
    </citation>
    <scope>NUCLEOTIDE SEQUENCE [LARGE SCALE GENOMIC DNA]</scope>
    <source>
        <strain evidence="8 9">DBV 063 E5</strain>
    </source>
</reference>
<comment type="caution">
    <text evidence="8">The sequence shown here is derived from an EMBL/GenBank/DDBJ whole genome shotgun (WGS) entry which is preliminary data.</text>
</comment>
<comment type="similarity">
    <text evidence="1 7">Belongs to the 5-formyltetrahydrofolate cyclo-ligase family.</text>
</comment>
<keyword evidence="7" id="KW-0460">Magnesium</keyword>
<comment type="cofactor">
    <cofactor evidence="7">
        <name>Mg(2+)</name>
        <dbReference type="ChEBI" id="CHEBI:18420"/>
    </cofactor>
</comment>
<dbReference type="GO" id="GO:0030272">
    <property type="term" value="F:5-formyltetrahydrofolate cyclo-ligase activity"/>
    <property type="evidence" value="ECO:0007669"/>
    <property type="project" value="UniProtKB-EC"/>
</dbReference>
<evidence type="ECO:0000256" key="1">
    <source>
        <dbReference type="ARBA" id="ARBA00010638"/>
    </source>
</evidence>
<dbReference type="Proteomes" id="UP001301350">
    <property type="component" value="Unassembled WGS sequence"/>
</dbReference>
<evidence type="ECO:0000313" key="8">
    <source>
        <dbReference type="EMBL" id="KAK4536187.1"/>
    </source>
</evidence>
<dbReference type="NCBIfam" id="TIGR02727">
    <property type="entry name" value="MTHFS_bact"/>
    <property type="match status" value="1"/>
</dbReference>
<dbReference type="EC" id="6.3.3.2" evidence="5 7"/>
<keyword evidence="2 6" id="KW-0547">Nucleotide-binding</keyword>
<feature type="binding site" evidence="6">
    <location>
        <position position="60"/>
    </location>
    <ligand>
        <name>substrate</name>
    </ligand>
</feature>
<dbReference type="PANTHER" id="PTHR23407:SF1">
    <property type="entry name" value="5-FORMYLTETRAHYDROFOLATE CYCLO-LIGASE"/>
    <property type="match status" value="1"/>
</dbReference>
<evidence type="ECO:0000313" key="9">
    <source>
        <dbReference type="Proteomes" id="UP001301350"/>
    </source>
</evidence>
<dbReference type="AlphaFoldDB" id="A0AAV9IV23"/>
<evidence type="ECO:0000256" key="4">
    <source>
        <dbReference type="ARBA" id="ARBA00036539"/>
    </source>
</evidence>
<organism evidence="8 9">
    <name type="scientific">Cyanidium caldarium</name>
    <name type="common">Red alga</name>
    <dbReference type="NCBI Taxonomy" id="2771"/>
    <lineage>
        <taxon>Eukaryota</taxon>
        <taxon>Rhodophyta</taxon>
        <taxon>Bangiophyceae</taxon>
        <taxon>Cyanidiales</taxon>
        <taxon>Cyanidiaceae</taxon>
        <taxon>Cyanidium</taxon>
    </lineage>
</organism>
<dbReference type="GO" id="GO:0005524">
    <property type="term" value="F:ATP binding"/>
    <property type="evidence" value="ECO:0007669"/>
    <property type="project" value="UniProtKB-KW"/>
</dbReference>
<accession>A0AAV9IV23</accession>
<keyword evidence="3 6" id="KW-0067">ATP-binding</keyword>
<feature type="binding site" evidence="6">
    <location>
        <begin position="150"/>
        <end position="158"/>
    </location>
    <ligand>
        <name>ATP</name>
        <dbReference type="ChEBI" id="CHEBI:30616"/>
    </ligand>
</feature>
<comment type="catalytic activity">
    <reaction evidence="4 7">
        <text>(6S)-5-formyl-5,6,7,8-tetrahydrofolate + ATP = (6R)-5,10-methenyltetrahydrofolate + ADP + phosphate</text>
        <dbReference type="Rhea" id="RHEA:10488"/>
        <dbReference type="ChEBI" id="CHEBI:30616"/>
        <dbReference type="ChEBI" id="CHEBI:43474"/>
        <dbReference type="ChEBI" id="CHEBI:57455"/>
        <dbReference type="ChEBI" id="CHEBI:57457"/>
        <dbReference type="ChEBI" id="CHEBI:456216"/>
        <dbReference type="EC" id="6.3.3.2"/>
    </reaction>
</comment>
<evidence type="ECO:0000256" key="5">
    <source>
        <dbReference type="ARBA" id="ARBA00038966"/>
    </source>
</evidence>
<dbReference type="PANTHER" id="PTHR23407">
    <property type="entry name" value="ATPASE INHIBITOR/5-FORMYLTETRAHYDROFOLATE CYCLO-LIGASE"/>
    <property type="match status" value="1"/>
</dbReference>
<dbReference type="EMBL" id="JANCYW010000007">
    <property type="protein sequence ID" value="KAK4536187.1"/>
    <property type="molecule type" value="Genomic_DNA"/>
</dbReference>
<keyword evidence="7" id="KW-0479">Metal-binding</keyword>
<gene>
    <name evidence="8" type="ORF">CDCA_CDCA07G2212</name>
</gene>
<evidence type="ECO:0000256" key="7">
    <source>
        <dbReference type="RuleBase" id="RU361279"/>
    </source>
</evidence>
<dbReference type="Pfam" id="PF01812">
    <property type="entry name" value="5-FTHF_cyc-lig"/>
    <property type="match status" value="1"/>
</dbReference>
<name>A0AAV9IV23_CYACA</name>
<keyword evidence="9" id="KW-1185">Reference proteome</keyword>
<dbReference type="SUPFAM" id="SSF100950">
    <property type="entry name" value="NagB/RpiA/CoA transferase-like"/>
    <property type="match status" value="1"/>
</dbReference>
<dbReference type="InterPro" id="IPR024185">
    <property type="entry name" value="FTHF_cligase-like_sf"/>
</dbReference>
<dbReference type="GO" id="GO:0005739">
    <property type="term" value="C:mitochondrion"/>
    <property type="evidence" value="ECO:0007669"/>
    <property type="project" value="TreeGrafter"/>
</dbReference>
<feature type="binding site" evidence="6">
    <location>
        <begin position="8"/>
        <end position="12"/>
    </location>
    <ligand>
        <name>ATP</name>
        <dbReference type="ChEBI" id="CHEBI:30616"/>
    </ligand>
</feature>
<evidence type="ECO:0000256" key="3">
    <source>
        <dbReference type="ARBA" id="ARBA00022840"/>
    </source>
</evidence>
<evidence type="ECO:0000256" key="2">
    <source>
        <dbReference type="ARBA" id="ARBA00022741"/>
    </source>
</evidence>
<dbReference type="GO" id="GO:0046872">
    <property type="term" value="F:metal ion binding"/>
    <property type="evidence" value="ECO:0007669"/>
    <property type="project" value="UniProtKB-KW"/>
</dbReference>
<dbReference type="Gene3D" id="3.40.50.10420">
    <property type="entry name" value="NagB/RpiA/CoA transferase-like"/>
    <property type="match status" value="1"/>
</dbReference>
<dbReference type="GO" id="GO:0009396">
    <property type="term" value="P:folic acid-containing compound biosynthetic process"/>
    <property type="evidence" value="ECO:0007669"/>
    <property type="project" value="TreeGrafter"/>
</dbReference>
<protein>
    <recommendedName>
        <fullName evidence="5 7">5-formyltetrahydrofolate cyclo-ligase</fullName>
        <ecNumber evidence="5 7">6.3.3.2</ecNumber>
    </recommendedName>
</protein>
<dbReference type="GO" id="GO:0035999">
    <property type="term" value="P:tetrahydrofolate interconversion"/>
    <property type="evidence" value="ECO:0007669"/>
    <property type="project" value="TreeGrafter"/>
</dbReference>
<evidence type="ECO:0000256" key="6">
    <source>
        <dbReference type="PIRSR" id="PIRSR006806-1"/>
    </source>
</evidence>
<dbReference type="InterPro" id="IPR002698">
    <property type="entry name" value="FTHF_cligase"/>
</dbReference>
<proteinExistence type="inferred from homology"/>
<dbReference type="PIRSF" id="PIRSF006806">
    <property type="entry name" value="FTHF_cligase"/>
    <property type="match status" value="1"/>
</dbReference>
<dbReference type="InterPro" id="IPR037171">
    <property type="entry name" value="NagB/RpiA_transferase-like"/>
</dbReference>
<sequence>MADTMVIKRELRKRIRAALKALPTDELVQRSSTACRKLILSDSFQRARTVALFHHMPSGELHTTELIKQCFALRKRVFLPKVEGGPSSRMEMYEAVDADDLARWPRGVFDIPDPPAAATRTDVEQLVQREQCPLDVIVVPGLAFDLQGGRLGRGKGYYDHFLRRCDALHRQHGMPLPSRVGLALACQIVDCVPMAEHDQRVHELYYA</sequence>